<protein>
    <recommendedName>
        <fullName evidence="2">RNase H type-1 domain-containing protein</fullName>
    </recommendedName>
</protein>
<dbReference type="Gene3D" id="3.30.420.10">
    <property type="entry name" value="Ribonuclease H-like superfamily/Ribonuclease H"/>
    <property type="match status" value="1"/>
</dbReference>
<dbReference type="InterPro" id="IPR002156">
    <property type="entry name" value="RNaseH_domain"/>
</dbReference>
<proteinExistence type="inferred from homology"/>
<dbReference type="GO" id="GO:0003676">
    <property type="term" value="F:nucleic acid binding"/>
    <property type="evidence" value="ECO:0007669"/>
    <property type="project" value="InterPro"/>
</dbReference>
<accession>A0A7J7H4H4</accession>
<reference evidence="4" key="1">
    <citation type="journal article" date="2020" name="Nat. Commun.">
        <title>Genome assembly of wild tea tree DASZ reveals pedigree and selection history of tea varieties.</title>
        <authorList>
            <person name="Zhang W."/>
            <person name="Zhang Y."/>
            <person name="Qiu H."/>
            <person name="Guo Y."/>
            <person name="Wan H."/>
            <person name="Zhang X."/>
            <person name="Scossa F."/>
            <person name="Alseekh S."/>
            <person name="Zhang Q."/>
            <person name="Wang P."/>
            <person name="Xu L."/>
            <person name="Schmidt M.H."/>
            <person name="Jia X."/>
            <person name="Li D."/>
            <person name="Zhu A."/>
            <person name="Guo F."/>
            <person name="Chen W."/>
            <person name="Ni D."/>
            <person name="Usadel B."/>
            <person name="Fernie A.R."/>
            <person name="Wen W."/>
        </authorList>
    </citation>
    <scope>NUCLEOTIDE SEQUENCE [LARGE SCALE GENOMIC DNA]</scope>
    <source>
        <strain evidence="4">cv. G240</strain>
    </source>
</reference>
<dbReference type="AlphaFoldDB" id="A0A7J7H4H4"/>
<reference evidence="3 4" key="2">
    <citation type="submission" date="2020-07" db="EMBL/GenBank/DDBJ databases">
        <title>Genome assembly of wild tea tree DASZ reveals pedigree and selection history of tea varieties.</title>
        <authorList>
            <person name="Zhang W."/>
        </authorList>
    </citation>
    <scope>NUCLEOTIDE SEQUENCE [LARGE SCALE GENOMIC DNA]</scope>
    <source>
        <strain evidence="4">cv. G240</strain>
        <tissue evidence="3">Leaf</tissue>
    </source>
</reference>
<dbReference type="EMBL" id="JACBKZ010000006">
    <property type="protein sequence ID" value="KAF5947869.1"/>
    <property type="molecule type" value="Genomic_DNA"/>
</dbReference>
<dbReference type="PANTHER" id="PTHR11926">
    <property type="entry name" value="GLUCOSYL/GLUCURONOSYL TRANSFERASES"/>
    <property type="match status" value="1"/>
</dbReference>
<evidence type="ECO:0000256" key="1">
    <source>
        <dbReference type="ARBA" id="ARBA00009995"/>
    </source>
</evidence>
<dbReference type="SUPFAM" id="SSF53756">
    <property type="entry name" value="UDP-Glycosyltransferase/glycogen phosphorylase"/>
    <property type="match status" value="1"/>
</dbReference>
<dbReference type="GO" id="GO:0004523">
    <property type="term" value="F:RNA-DNA hybrid ribonuclease activity"/>
    <property type="evidence" value="ECO:0007669"/>
    <property type="project" value="InterPro"/>
</dbReference>
<evidence type="ECO:0000313" key="3">
    <source>
        <dbReference type="EMBL" id="KAF5947869.1"/>
    </source>
</evidence>
<evidence type="ECO:0000313" key="4">
    <source>
        <dbReference type="Proteomes" id="UP000593564"/>
    </source>
</evidence>
<dbReference type="Pfam" id="PF13456">
    <property type="entry name" value="RVT_3"/>
    <property type="match status" value="1"/>
</dbReference>
<comment type="similarity">
    <text evidence="1">Belongs to the UDP-glycosyltransferase family.</text>
</comment>
<gene>
    <name evidence="3" type="ORF">HYC85_013826</name>
</gene>
<organism evidence="3 4">
    <name type="scientific">Camellia sinensis</name>
    <name type="common">Tea plant</name>
    <name type="synonym">Thea sinensis</name>
    <dbReference type="NCBI Taxonomy" id="4442"/>
    <lineage>
        <taxon>Eukaryota</taxon>
        <taxon>Viridiplantae</taxon>
        <taxon>Streptophyta</taxon>
        <taxon>Embryophyta</taxon>
        <taxon>Tracheophyta</taxon>
        <taxon>Spermatophyta</taxon>
        <taxon>Magnoliopsida</taxon>
        <taxon>eudicotyledons</taxon>
        <taxon>Gunneridae</taxon>
        <taxon>Pentapetalae</taxon>
        <taxon>asterids</taxon>
        <taxon>Ericales</taxon>
        <taxon>Theaceae</taxon>
        <taxon>Camellia</taxon>
    </lineage>
</organism>
<name>A0A7J7H4H4_CAMSI</name>
<dbReference type="PANTHER" id="PTHR11926:SF1464">
    <property type="entry name" value="UDP-GLYCOSYLTRANSFERASE 76B1-LIKE"/>
    <property type="match status" value="1"/>
</dbReference>
<comment type="caution">
    <text evidence="3">The sequence shown here is derived from an EMBL/GenBank/DDBJ whole genome shotgun (WGS) entry which is preliminary data.</text>
</comment>
<dbReference type="GO" id="GO:0080043">
    <property type="term" value="F:quercetin 3-O-glucosyltransferase activity"/>
    <property type="evidence" value="ECO:0007669"/>
    <property type="project" value="TreeGrafter"/>
</dbReference>
<dbReference type="Proteomes" id="UP000593564">
    <property type="component" value="Unassembled WGS sequence"/>
</dbReference>
<feature type="domain" description="RNase H type-1" evidence="2">
    <location>
        <begin position="140"/>
        <end position="209"/>
    </location>
</feature>
<sequence length="497" mass="55634">MSKSLEDNWMISFSSRNCIRLNDPNNNGCNWVTAIVNSFIEWHYGEGQGTASNSLKIAMGPNSRSRKTFKRRSWTIFSTYFRDKTMSKSLRGVHGGSRVFCGSRDLLLSGLQWVVGSAMDLQEDIATWTFIIDESWWAKGLRAGAAWICYDANWSVVGQHAMALNCPCSPLITEATACLEAVCWAMEQQLQRIKILTNCQVLFNLIYGGVSVLSWGESISVEDDPDLCRISFERSYAYGSLRGELSPDVWWWLRGCFDYEELWQWVLLPSVCLALAKVVSAMVVFGLSYYRHNYQQVGVGPTYTEVAQNAYHGAWRKAALMEKERESPKHESKGRCLVLLPIPLQGHMNPTLQLANILHATGFFSITIIHTRFNSPTISSYPHFTFCPIPDGLSETESEASTSDTIALLSLLNTNCVAVFRDCFAGLVLSGVEEEVKEPIACLITDAIWHFSQSVADSLKLPRIVLRTSSLSSFLAFAALPLLLEKGYLPKQGLFAF</sequence>
<keyword evidence="4" id="KW-1185">Reference proteome</keyword>
<dbReference type="FunFam" id="3.40.50.2000:FF:000120">
    <property type="entry name" value="UDP-glycosyltransferase 76C1"/>
    <property type="match status" value="1"/>
</dbReference>
<dbReference type="Gene3D" id="3.40.50.2000">
    <property type="entry name" value="Glycogen Phosphorylase B"/>
    <property type="match status" value="1"/>
</dbReference>
<dbReference type="InterPro" id="IPR036397">
    <property type="entry name" value="RNaseH_sf"/>
</dbReference>
<evidence type="ECO:0000259" key="2">
    <source>
        <dbReference type="Pfam" id="PF13456"/>
    </source>
</evidence>
<dbReference type="GO" id="GO:0080044">
    <property type="term" value="F:quercetin 7-O-glucosyltransferase activity"/>
    <property type="evidence" value="ECO:0007669"/>
    <property type="project" value="TreeGrafter"/>
</dbReference>